<accession>A0ABV8CWF2</accession>
<evidence type="ECO:0000313" key="2">
    <source>
        <dbReference type="EMBL" id="MFC3928327.1"/>
    </source>
</evidence>
<gene>
    <name evidence="2" type="ORF">ACFORF_07085</name>
</gene>
<dbReference type="EMBL" id="JBHRZV010000049">
    <property type="protein sequence ID" value="MFC3928327.1"/>
    <property type="molecule type" value="Genomic_DNA"/>
</dbReference>
<sequence>MKKKKFALVTGILSALGLAAFVGHTKQVHDQEKQEDRLKEVRTFFEPMGAIKVLYVTSYNAKMDVMIGGLVFEDDVTFTFRAKKGQIDYKVEE</sequence>
<feature type="signal peptide" evidence="1">
    <location>
        <begin position="1"/>
        <end position="20"/>
    </location>
</feature>
<dbReference type="RefSeq" id="WP_380426770.1">
    <property type="nucleotide sequence ID" value="NZ_JBHRZV010000049.1"/>
</dbReference>
<dbReference type="InterPro" id="IPR028105">
    <property type="entry name" value="DUF4651"/>
</dbReference>
<keyword evidence="1" id="KW-0732">Signal</keyword>
<organism evidence="2 3">
    <name type="scientific">Streptococcus caprae</name>
    <dbReference type="NCBI Taxonomy" id="1640501"/>
    <lineage>
        <taxon>Bacteria</taxon>
        <taxon>Bacillati</taxon>
        <taxon>Bacillota</taxon>
        <taxon>Bacilli</taxon>
        <taxon>Lactobacillales</taxon>
        <taxon>Streptococcaceae</taxon>
        <taxon>Streptococcus</taxon>
    </lineage>
</organism>
<name>A0ABV8CWF2_9STRE</name>
<protein>
    <submittedName>
        <fullName evidence="2">DUF4651 domain-containing protein</fullName>
    </submittedName>
</protein>
<keyword evidence="3" id="KW-1185">Reference proteome</keyword>
<reference evidence="3" key="1">
    <citation type="journal article" date="2019" name="Int. J. Syst. Evol. Microbiol.">
        <title>The Global Catalogue of Microorganisms (GCM) 10K type strain sequencing project: providing services to taxonomists for standard genome sequencing and annotation.</title>
        <authorList>
            <consortium name="The Broad Institute Genomics Platform"/>
            <consortium name="The Broad Institute Genome Sequencing Center for Infectious Disease"/>
            <person name="Wu L."/>
            <person name="Ma J."/>
        </authorList>
    </citation>
    <scope>NUCLEOTIDE SEQUENCE [LARGE SCALE GENOMIC DNA]</scope>
    <source>
        <strain evidence="3">CCUG 67170</strain>
    </source>
</reference>
<dbReference type="Gene3D" id="3.10.450.400">
    <property type="entry name" value="Uncharacterised protein PF15513, DUF4651"/>
    <property type="match status" value="1"/>
</dbReference>
<dbReference type="Pfam" id="PF15513">
    <property type="entry name" value="DUF4651"/>
    <property type="match status" value="1"/>
</dbReference>
<dbReference type="Proteomes" id="UP001595807">
    <property type="component" value="Unassembled WGS sequence"/>
</dbReference>
<evidence type="ECO:0000313" key="3">
    <source>
        <dbReference type="Proteomes" id="UP001595807"/>
    </source>
</evidence>
<evidence type="ECO:0000256" key="1">
    <source>
        <dbReference type="SAM" id="SignalP"/>
    </source>
</evidence>
<feature type="chain" id="PRO_5046791551" evidence="1">
    <location>
        <begin position="21"/>
        <end position="93"/>
    </location>
</feature>
<proteinExistence type="predicted"/>
<comment type="caution">
    <text evidence="2">The sequence shown here is derived from an EMBL/GenBank/DDBJ whole genome shotgun (WGS) entry which is preliminary data.</text>
</comment>